<organism evidence="1 2">
    <name type="scientific">Cylindrotheca closterium</name>
    <dbReference type="NCBI Taxonomy" id="2856"/>
    <lineage>
        <taxon>Eukaryota</taxon>
        <taxon>Sar</taxon>
        <taxon>Stramenopiles</taxon>
        <taxon>Ochrophyta</taxon>
        <taxon>Bacillariophyta</taxon>
        <taxon>Bacillariophyceae</taxon>
        <taxon>Bacillariophycidae</taxon>
        <taxon>Bacillariales</taxon>
        <taxon>Bacillariaceae</taxon>
        <taxon>Cylindrotheca</taxon>
    </lineage>
</organism>
<evidence type="ECO:0000313" key="1">
    <source>
        <dbReference type="EMBL" id="CAJ1935383.1"/>
    </source>
</evidence>
<reference evidence="1" key="1">
    <citation type="submission" date="2023-08" db="EMBL/GenBank/DDBJ databases">
        <authorList>
            <person name="Audoor S."/>
            <person name="Bilcke G."/>
        </authorList>
    </citation>
    <scope>NUCLEOTIDE SEQUENCE</scope>
</reference>
<dbReference type="AlphaFoldDB" id="A0AAD2CIG2"/>
<keyword evidence="2" id="KW-1185">Reference proteome</keyword>
<dbReference type="Proteomes" id="UP001295423">
    <property type="component" value="Unassembled WGS sequence"/>
</dbReference>
<name>A0AAD2CIG2_9STRA</name>
<comment type="caution">
    <text evidence="1">The sequence shown here is derived from an EMBL/GenBank/DDBJ whole genome shotgun (WGS) entry which is preliminary data.</text>
</comment>
<protein>
    <submittedName>
        <fullName evidence="1">Uncharacterized protein</fullName>
    </submittedName>
</protein>
<proteinExistence type="predicted"/>
<evidence type="ECO:0000313" key="2">
    <source>
        <dbReference type="Proteomes" id="UP001295423"/>
    </source>
</evidence>
<accession>A0AAD2CIG2</accession>
<gene>
    <name evidence="1" type="ORF">CYCCA115_LOCUS4718</name>
</gene>
<dbReference type="EMBL" id="CAKOGP040000466">
    <property type="protein sequence ID" value="CAJ1935383.1"/>
    <property type="molecule type" value="Genomic_DNA"/>
</dbReference>
<sequence length="163" mass="18665">MIGQYDYWDPTENPCNGAQCIQQNNGSYTFDCSPPWLYSCESPPWRDKNGYSCSEETQVITFRDDSPNPTWRYKLLAFTGPLEGSIAWVALNREKLSMAKVALPVSKPTPPPPPPPPTMMMSIRRVNLVSWREGGVDQKPCRAKSTFRLQQRLSRIRDGYQKF</sequence>